<gene>
    <name evidence="5" type="ORF">SAMN04488079_11928</name>
</gene>
<organism evidence="5 6">
    <name type="scientific">Methylophaga sulfidovorans</name>
    <dbReference type="NCBI Taxonomy" id="45496"/>
    <lineage>
        <taxon>Bacteria</taxon>
        <taxon>Pseudomonadati</taxon>
        <taxon>Pseudomonadota</taxon>
        <taxon>Gammaproteobacteria</taxon>
        <taxon>Thiotrichales</taxon>
        <taxon>Piscirickettsiaceae</taxon>
        <taxon>Methylophaga</taxon>
    </lineage>
</organism>
<evidence type="ECO:0000256" key="3">
    <source>
        <dbReference type="ARBA" id="ARBA00034247"/>
    </source>
</evidence>
<dbReference type="NCBIfam" id="TIGR00254">
    <property type="entry name" value="GGDEF"/>
    <property type="match status" value="1"/>
</dbReference>
<feature type="domain" description="GGDEF" evidence="4">
    <location>
        <begin position="201"/>
        <end position="331"/>
    </location>
</feature>
<dbReference type="InterPro" id="IPR000160">
    <property type="entry name" value="GGDEF_dom"/>
</dbReference>
<dbReference type="OrthoDB" id="5621267at2"/>
<name>A0A1I4BIY4_9GAMM</name>
<dbReference type="Gene3D" id="3.30.70.270">
    <property type="match status" value="1"/>
</dbReference>
<evidence type="ECO:0000259" key="4">
    <source>
        <dbReference type="PROSITE" id="PS50887"/>
    </source>
</evidence>
<comment type="cofactor">
    <cofactor evidence="1">
        <name>Mg(2+)</name>
        <dbReference type="ChEBI" id="CHEBI:18420"/>
    </cofactor>
</comment>
<reference evidence="6" key="1">
    <citation type="submission" date="2016-10" db="EMBL/GenBank/DDBJ databases">
        <authorList>
            <person name="Varghese N."/>
            <person name="Submissions S."/>
        </authorList>
    </citation>
    <scope>NUCLEOTIDE SEQUENCE [LARGE SCALE GENOMIC DNA]</scope>
    <source>
        <strain evidence="6">DSM 11578</strain>
    </source>
</reference>
<dbReference type="GO" id="GO:0052621">
    <property type="term" value="F:diguanylate cyclase activity"/>
    <property type="evidence" value="ECO:0007669"/>
    <property type="project" value="UniProtKB-EC"/>
</dbReference>
<dbReference type="InterPro" id="IPR043128">
    <property type="entry name" value="Rev_trsase/Diguanyl_cyclase"/>
</dbReference>
<proteinExistence type="predicted"/>
<dbReference type="STRING" id="45496.SAMN04488079_11928"/>
<dbReference type="RefSeq" id="WP_091715646.1">
    <property type="nucleotide sequence ID" value="NZ_FOSH01000019.1"/>
</dbReference>
<sequence>MNHNSIRIIDNLAEITSYHDRHVLEKSLLKTLNEIFPSQDIRLFRVREHRGSHELSLLAFCVNSVIVSSQENPRLITEPSELSEAIFRAINNADVELISNDEGKWNVIYPAFDAHGAIFAVLLISTDLVPSNGDQRLIYGLLRVYSNYLVLIEKTQKDKLTGLYNRETLDDEITKVLVRQAPHFNEEMSSPNDSRRRTFAVKYWLGVIDIDNFKTINDNFGHLYGDEVIILVARLMTSGVIRDDDLVYRYGGEEFVVVLKAPNEEDAMRTFERIREMVATHDFPQIKQVTISIGFVEVSSQPSPADVIGEADEALYYAKGNGRNQVHSYSRLLSEGKVKQVSQVVHGDIELF</sequence>
<dbReference type="SUPFAM" id="SSF55073">
    <property type="entry name" value="Nucleotide cyclase"/>
    <property type="match status" value="1"/>
</dbReference>
<dbReference type="FunFam" id="3.30.70.270:FF:000001">
    <property type="entry name" value="Diguanylate cyclase domain protein"/>
    <property type="match status" value="1"/>
</dbReference>
<dbReference type="InterPro" id="IPR050469">
    <property type="entry name" value="Diguanylate_Cyclase"/>
</dbReference>
<protein>
    <recommendedName>
        <fullName evidence="2">diguanylate cyclase</fullName>
        <ecNumber evidence="2">2.7.7.65</ecNumber>
    </recommendedName>
</protein>
<dbReference type="EC" id="2.7.7.65" evidence="2"/>
<comment type="catalytic activity">
    <reaction evidence="3">
        <text>2 GTP = 3',3'-c-di-GMP + 2 diphosphate</text>
        <dbReference type="Rhea" id="RHEA:24898"/>
        <dbReference type="ChEBI" id="CHEBI:33019"/>
        <dbReference type="ChEBI" id="CHEBI:37565"/>
        <dbReference type="ChEBI" id="CHEBI:58805"/>
        <dbReference type="EC" id="2.7.7.65"/>
    </reaction>
</comment>
<accession>A0A1I4BIY4</accession>
<dbReference type="GO" id="GO:0043709">
    <property type="term" value="P:cell adhesion involved in single-species biofilm formation"/>
    <property type="evidence" value="ECO:0007669"/>
    <property type="project" value="TreeGrafter"/>
</dbReference>
<dbReference type="Pfam" id="PF00990">
    <property type="entry name" value="GGDEF"/>
    <property type="match status" value="1"/>
</dbReference>
<dbReference type="GO" id="GO:1902201">
    <property type="term" value="P:negative regulation of bacterial-type flagellum-dependent cell motility"/>
    <property type="evidence" value="ECO:0007669"/>
    <property type="project" value="TreeGrafter"/>
</dbReference>
<evidence type="ECO:0000256" key="1">
    <source>
        <dbReference type="ARBA" id="ARBA00001946"/>
    </source>
</evidence>
<evidence type="ECO:0000313" key="5">
    <source>
        <dbReference type="EMBL" id="SFK68320.1"/>
    </source>
</evidence>
<evidence type="ECO:0000256" key="2">
    <source>
        <dbReference type="ARBA" id="ARBA00012528"/>
    </source>
</evidence>
<dbReference type="CDD" id="cd01949">
    <property type="entry name" value="GGDEF"/>
    <property type="match status" value="1"/>
</dbReference>
<dbReference type="Proteomes" id="UP000198924">
    <property type="component" value="Unassembled WGS sequence"/>
</dbReference>
<keyword evidence="6" id="KW-1185">Reference proteome</keyword>
<dbReference type="GO" id="GO:0005886">
    <property type="term" value="C:plasma membrane"/>
    <property type="evidence" value="ECO:0007669"/>
    <property type="project" value="TreeGrafter"/>
</dbReference>
<dbReference type="SMART" id="SM00267">
    <property type="entry name" value="GGDEF"/>
    <property type="match status" value="1"/>
</dbReference>
<dbReference type="InterPro" id="IPR029787">
    <property type="entry name" value="Nucleotide_cyclase"/>
</dbReference>
<evidence type="ECO:0000313" key="6">
    <source>
        <dbReference type="Proteomes" id="UP000198924"/>
    </source>
</evidence>
<dbReference type="AlphaFoldDB" id="A0A1I4BIY4"/>
<dbReference type="PROSITE" id="PS50887">
    <property type="entry name" value="GGDEF"/>
    <property type="match status" value="1"/>
</dbReference>
<dbReference type="EMBL" id="FOSH01000019">
    <property type="protein sequence ID" value="SFK68320.1"/>
    <property type="molecule type" value="Genomic_DNA"/>
</dbReference>
<dbReference type="PANTHER" id="PTHR45138:SF9">
    <property type="entry name" value="DIGUANYLATE CYCLASE DGCM-RELATED"/>
    <property type="match status" value="1"/>
</dbReference>
<dbReference type="PANTHER" id="PTHR45138">
    <property type="entry name" value="REGULATORY COMPONENTS OF SENSORY TRANSDUCTION SYSTEM"/>
    <property type="match status" value="1"/>
</dbReference>